<dbReference type="RefSeq" id="WP_237484314.1">
    <property type="nucleotide sequence ID" value="NZ_CAKLCM010000002.1"/>
</dbReference>
<protein>
    <recommendedName>
        <fullName evidence="3">Transporter</fullName>
    </recommendedName>
</protein>
<sequence length="130" mass="14598">MCNKDSVEVEFDYTSFLGASCSKKWTFLELFSAIAPSFGFKSNQYNEDTLNTHDRLFDQAFTSLACGHSDEENLVELMKLARQYQVNALKIAMPYALEQGQIASIEQRALVNISPMVGNDDLVVSILPMM</sequence>
<evidence type="ECO:0000313" key="2">
    <source>
        <dbReference type="Proteomes" id="UP000838160"/>
    </source>
</evidence>
<organism evidence="1 2">
    <name type="scientific">Vibrio hippocampi</name>
    <dbReference type="NCBI Taxonomy" id="654686"/>
    <lineage>
        <taxon>Bacteria</taxon>
        <taxon>Pseudomonadati</taxon>
        <taxon>Pseudomonadota</taxon>
        <taxon>Gammaproteobacteria</taxon>
        <taxon>Vibrionales</taxon>
        <taxon>Vibrionaceae</taxon>
        <taxon>Vibrio</taxon>
    </lineage>
</organism>
<evidence type="ECO:0008006" key="3">
    <source>
        <dbReference type="Google" id="ProtNLM"/>
    </source>
</evidence>
<comment type="caution">
    <text evidence="1">The sequence shown here is derived from an EMBL/GenBank/DDBJ whole genome shotgun (WGS) entry which is preliminary data.</text>
</comment>
<name>A0ABM8ZGR0_9VIBR</name>
<dbReference type="EMBL" id="CAKLCM010000002">
    <property type="protein sequence ID" value="CAH0525817.1"/>
    <property type="molecule type" value="Genomic_DNA"/>
</dbReference>
<reference evidence="1" key="1">
    <citation type="submission" date="2021-12" db="EMBL/GenBank/DDBJ databases">
        <authorList>
            <person name="Rodrigo-Torres L."/>
            <person name="Arahal R. D."/>
            <person name="Lucena T."/>
        </authorList>
    </citation>
    <scope>NUCLEOTIDE SEQUENCE</scope>
    <source>
        <strain evidence="1">CECT 8226</strain>
    </source>
</reference>
<gene>
    <name evidence="1" type="ORF">VHP8226_01348</name>
</gene>
<dbReference type="Proteomes" id="UP000838160">
    <property type="component" value="Unassembled WGS sequence"/>
</dbReference>
<accession>A0ABM8ZGR0</accession>
<keyword evidence="2" id="KW-1185">Reference proteome</keyword>
<evidence type="ECO:0000313" key="1">
    <source>
        <dbReference type="EMBL" id="CAH0525817.1"/>
    </source>
</evidence>
<proteinExistence type="predicted"/>